<dbReference type="EMBL" id="AVOT02002593">
    <property type="protein sequence ID" value="MBW0470905.1"/>
    <property type="molecule type" value="Genomic_DNA"/>
</dbReference>
<keyword evidence="2" id="KW-1185">Reference proteome</keyword>
<comment type="caution">
    <text evidence="1">The sequence shown here is derived from an EMBL/GenBank/DDBJ whole genome shotgun (WGS) entry which is preliminary data.</text>
</comment>
<reference evidence="1" key="1">
    <citation type="submission" date="2021-03" db="EMBL/GenBank/DDBJ databases">
        <title>Draft genome sequence of rust myrtle Austropuccinia psidii MF-1, a brazilian biotype.</title>
        <authorList>
            <person name="Quecine M.C."/>
            <person name="Pachon D.M.R."/>
            <person name="Bonatelli M.L."/>
            <person name="Correr F.H."/>
            <person name="Franceschini L.M."/>
            <person name="Leite T.F."/>
            <person name="Margarido G.R.A."/>
            <person name="Almeida C.A."/>
            <person name="Ferrarezi J.A."/>
            <person name="Labate C.A."/>
        </authorList>
    </citation>
    <scope>NUCLEOTIDE SEQUENCE</scope>
    <source>
        <strain evidence="1">MF-1</strain>
    </source>
</reference>
<name>A0A9Q3GL33_9BASI</name>
<protein>
    <submittedName>
        <fullName evidence="1">Uncharacterized protein</fullName>
    </submittedName>
</protein>
<dbReference type="AlphaFoldDB" id="A0A9Q3GL33"/>
<evidence type="ECO:0000313" key="1">
    <source>
        <dbReference type="EMBL" id="MBW0470905.1"/>
    </source>
</evidence>
<accession>A0A9Q3GL33</accession>
<dbReference type="Proteomes" id="UP000765509">
    <property type="component" value="Unassembled WGS sequence"/>
</dbReference>
<gene>
    <name evidence="1" type="ORF">O181_010620</name>
</gene>
<sequence>MSHLRQDNVNHHMCHMRMSLKAQNHFHTICNVWVITPHGATQQSGMLILFHAYAPAPAPDETPTLPPHLRPNNSLGFCTPASSSPWITIFTLLRGPQVMPPTPPSPPLPSLCSWSECLPNMPPMPPTILTLAVPSQHASDTAYYPYAHSALPTRL</sequence>
<proteinExistence type="predicted"/>
<evidence type="ECO:0000313" key="2">
    <source>
        <dbReference type="Proteomes" id="UP000765509"/>
    </source>
</evidence>
<organism evidence="1 2">
    <name type="scientific">Austropuccinia psidii MF-1</name>
    <dbReference type="NCBI Taxonomy" id="1389203"/>
    <lineage>
        <taxon>Eukaryota</taxon>
        <taxon>Fungi</taxon>
        <taxon>Dikarya</taxon>
        <taxon>Basidiomycota</taxon>
        <taxon>Pucciniomycotina</taxon>
        <taxon>Pucciniomycetes</taxon>
        <taxon>Pucciniales</taxon>
        <taxon>Sphaerophragmiaceae</taxon>
        <taxon>Austropuccinia</taxon>
    </lineage>
</organism>